<feature type="chain" id="PRO_5035184445" description="Pentatricopeptide repeat-containing protein" evidence="4">
    <location>
        <begin position="22"/>
        <end position="405"/>
    </location>
</feature>
<keyword evidence="1" id="KW-0677">Repeat</keyword>
<accession>A0A8J5C4V5</accession>
<name>A0A8J5C4V5_ZINOF</name>
<reference evidence="5 6" key="1">
    <citation type="submission" date="2020-08" db="EMBL/GenBank/DDBJ databases">
        <title>Plant Genome Project.</title>
        <authorList>
            <person name="Zhang R.-G."/>
        </authorList>
    </citation>
    <scope>NUCLEOTIDE SEQUENCE [LARGE SCALE GENOMIC DNA]</scope>
    <source>
        <tissue evidence="5">Rhizome</tissue>
    </source>
</reference>
<dbReference type="AlphaFoldDB" id="A0A8J5C4V5"/>
<evidence type="ECO:0000256" key="1">
    <source>
        <dbReference type="ARBA" id="ARBA00022737"/>
    </source>
</evidence>
<feature type="region of interest" description="Disordered" evidence="3">
    <location>
        <begin position="118"/>
        <end position="147"/>
    </location>
</feature>
<dbReference type="EMBL" id="JACMSC010000020">
    <property type="protein sequence ID" value="KAG6472495.1"/>
    <property type="molecule type" value="Genomic_DNA"/>
</dbReference>
<proteinExistence type="predicted"/>
<evidence type="ECO:0000313" key="5">
    <source>
        <dbReference type="EMBL" id="KAG6472495.1"/>
    </source>
</evidence>
<evidence type="ECO:0000256" key="2">
    <source>
        <dbReference type="PROSITE-ProRule" id="PRU00708"/>
    </source>
</evidence>
<keyword evidence="6" id="KW-1185">Reference proteome</keyword>
<feature type="repeat" description="PPR" evidence="2">
    <location>
        <begin position="226"/>
        <end position="260"/>
    </location>
</feature>
<gene>
    <name evidence="5" type="ORF">ZIOFF_069959</name>
</gene>
<dbReference type="Gene3D" id="1.25.40.10">
    <property type="entry name" value="Tetratricopeptide repeat domain"/>
    <property type="match status" value="1"/>
</dbReference>
<dbReference type="InterPro" id="IPR011990">
    <property type="entry name" value="TPR-like_helical_dom_sf"/>
</dbReference>
<dbReference type="PANTHER" id="PTHR47003">
    <property type="entry name" value="OS01G0970900 PROTEIN"/>
    <property type="match status" value="1"/>
</dbReference>
<protein>
    <recommendedName>
        <fullName evidence="7">Pentatricopeptide repeat-containing protein</fullName>
    </recommendedName>
</protein>
<dbReference type="Proteomes" id="UP000734854">
    <property type="component" value="Unassembled WGS sequence"/>
</dbReference>
<dbReference type="PANTHER" id="PTHR47003:SF9">
    <property type="entry name" value="PENTACOTRIPEPTIDE-REPEAT REGION OF PRORP DOMAIN-CONTAINING PROTEIN"/>
    <property type="match status" value="1"/>
</dbReference>
<dbReference type="GO" id="GO:0008380">
    <property type="term" value="P:RNA splicing"/>
    <property type="evidence" value="ECO:0007669"/>
    <property type="project" value="InterPro"/>
</dbReference>
<evidence type="ECO:0000256" key="3">
    <source>
        <dbReference type="SAM" id="MobiDB-lite"/>
    </source>
</evidence>
<evidence type="ECO:0008006" key="7">
    <source>
        <dbReference type="Google" id="ProtNLM"/>
    </source>
</evidence>
<comment type="caution">
    <text evidence="5">The sequence shown here is derived from an EMBL/GenBank/DDBJ whole genome shotgun (WGS) entry which is preliminary data.</text>
</comment>
<dbReference type="InterPro" id="IPR002885">
    <property type="entry name" value="PPR_rpt"/>
</dbReference>
<evidence type="ECO:0000313" key="6">
    <source>
        <dbReference type="Proteomes" id="UP000734854"/>
    </source>
</evidence>
<dbReference type="InterPro" id="IPR044578">
    <property type="entry name" value="BIR6-like"/>
</dbReference>
<feature type="signal peptide" evidence="4">
    <location>
        <begin position="1"/>
        <end position="21"/>
    </location>
</feature>
<organism evidence="5 6">
    <name type="scientific">Zingiber officinale</name>
    <name type="common">Ginger</name>
    <name type="synonym">Amomum zingiber</name>
    <dbReference type="NCBI Taxonomy" id="94328"/>
    <lineage>
        <taxon>Eukaryota</taxon>
        <taxon>Viridiplantae</taxon>
        <taxon>Streptophyta</taxon>
        <taxon>Embryophyta</taxon>
        <taxon>Tracheophyta</taxon>
        <taxon>Spermatophyta</taxon>
        <taxon>Magnoliopsida</taxon>
        <taxon>Liliopsida</taxon>
        <taxon>Zingiberales</taxon>
        <taxon>Zingiberaceae</taxon>
        <taxon>Zingiber</taxon>
    </lineage>
</organism>
<keyword evidence="4" id="KW-0732">Signal</keyword>
<dbReference type="PROSITE" id="PS51375">
    <property type="entry name" value="PPR"/>
    <property type="match status" value="1"/>
</dbReference>
<sequence>MLITLCLYPIPILVFFPISFSPVPLPTCDFQGFGHISNRRWRRDMRRPLDLRPWKVSIGKPTALESPSLRRVLSAAKPLLGRRVAGHCQALAGRRLAAGVGLAVANRRLPLQLKKKPKIMQQHLDEDDDNDDGQSHQYAHSNRRKKSVEEIKHEADRVFEILQQDGPGFSVPSALDQLQLKVSNSLIREVLLRILVMLNNANSLRCAKLAYKFFVWSGQQPGHKHNSNSYNLIMKVFSEAKELKAMCRLADEMTDKGLPITACTAKQNITVYACDCSEEVLRKAKEMIATGSAISLVPRFFTFLLDVSVNDFPDWLFCTSCRRNSSPEPANFSSDSRGENLEMSHMSAFLREDQCCIGGVDFVTMIDRLPPSLAETLCSLNFASRVRGIEHGPLRKQTDLGEFQA</sequence>
<evidence type="ECO:0000256" key="4">
    <source>
        <dbReference type="SAM" id="SignalP"/>
    </source>
</evidence>